<dbReference type="InterPro" id="IPR041700">
    <property type="entry name" value="OMP_b-brl_3"/>
</dbReference>
<comment type="subcellular location">
    <subcellularLocation>
        <location evidence="1">Cell outer membrane</location>
    </subcellularLocation>
</comment>
<keyword evidence="3" id="KW-0998">Cell outer membrane</keyword>
<dbReference type="Gene3D" id="2.170.130.10">
    <property type="entry name" value="TonB-dependent receptor, plug domain"/>
    <property type="match status" value="1"/>
</dbReference>
<evidence type="ECO:0000256" key="5">
    <source>
        <dbReference type="SAM" id="SignalP"/>
    </source>
</evidence>
<dbReference type="GO" id="GO:0009279">
    <property type="term" value="C:cell outer membrane"/>
    <property type="evidence" value="ECO:0007669"/>
    <property type="project" value="UniProtKB-SubCell"/>
</dbReference>
<dbReference type="SUPFAM" id="SSF49464">
    <property type="entry name" value="Carboxypeptidase regulatory domain-like"/>
    <property type="match status" value="1"/>
</dbReference>
<keyword evidence="2" id="KW-0472">Membrane</keyword>
<sequence>MMKHLMMTLIALFCFINVQAQKITRSYDNVSMSEALRDLNEQSRDYYISFLYNDLEDFRVTTSIKHKTVTEAIMQIVGFYPVRVVKRGESEIYVECTHKTERHLTGTIIDENRQPVPYANVYLLHPSDSTVIGGGVSNEAGVFVIPYEQSPVLARISYVGYKTVYKLCDQSEVGTIKMQPETMTIKGVVVTGERPKVQLQGNALVMNVEGTVMERLGTAEDVLTRVPMIAKRGEGFEILGKGAPLIYVNGRKLRDLQELKNIQSDNIRNVEVIQNPGARYDASVNAVIIIRTKRAAGEGLGVELSSWSRSGRGYANNERINLTYRTGGLELFANLFGAYNRRKSHGEFEQTIFADTLWVINNQQKNHVRNPFLEGRFGFNYQINDNHSFGGFYQNTYDYVKTRSEYDDNLLADGVAYDHLQNSSVRRNKNTPIHQANLYYTGKVGQLSIDFNADYTSRRQQSRNQQQELSTEYEDRDVNTESLTRSKLFAEKLFVTHPLWKGQIEIGEEYTNTRWKSRFDNQEGYIANSNNEQHESNIAPFVELRQRLGRFQLSAGLRYEHVESEYFVSGQRRDEQCRTYDDLFPSLSISTSVRNLQLSFSYAKRTTRPSYWQLSSDVTYENRLNLQTGNPYLKPVKYHNLNAMVMWKWLYLMTNFSHCVDPILYTAGGLEDDSKVNFVTYLNYDHADWLTITLGAQKNIKLGNGITWTPQYNVSLMKPWFKSMFNGQEKSFCHPMLTLQLGNILTLPHDWLLQADFYMHTHGNTGSNIYVGSTNPMLSLSVSKDFFQHRLNVKLTGNDIFNGGINHVMLYSNRMMFRKIEDNDSRCIQLSLRYRFNVTPSKYKGTGAGNAEKNRL</sequence>
<comment type="caution">
    <text evidence="7">The sequence shown here is derived from an EMBL/GenBank/DDBJ whole genome shotgun (WGS) entry which is preliminary data.</text>
</comment>
<dbReference type="InterPro" id="IPR008969">
    <property type="entry name" value="CarboxyPept-like_regulatory"/>
</dbReference>
<dbReference type="Gene3D" id="2.40.170.20">
    <property type="entry name" value="TonB-dependent receptor, beta-barrel domain"/>
    <property type="match status" value="1"/>
</dbReference>
<evidence type="ECO:0000313" key="7">
    <source>
        <dbReference type="EMBL" id="MBE6271119.1"/>
    </source>
</evidence>
<dbReference type="InterPro" id="IPR037066">
    <property type="entry name" value="Plug_dom_sf"/>
</dbReference>
<accession>A0A9D5P5F5</accession>
<evidence type="ECO:0000256" key="3">
    <source>
        <dbReference type="ARBA" id="ARBA00023237"/>
    </source>
</evidence>
<evidence type="ECO:0000256" key="4">
    <source>
        <dbReference type="SAM" id="MobiDB-lite"/>
    </source>
</evidence>
<keyword evidence="7" id="KW-0675">Receptor</keyword>
<dbReference type="Pfam" id="PF14905">
    <property type="entry name" value="OMP_b-brl_3"/>
    <property type="match status" value="1"/>
</dbReference>
<dbReference type="SUPFAM" id="SSF56935">
    <property type="entry name" value="Porins"/>
    <property type="match status" value="1"/>
</dbReference>
<evidence type="ECO:0000313" key="8">
    <source>
        <dbReference type="Proteomes" id="UP000806522"/>
    </source>
</evidence>
<organism evidence="7 8">
    <name type="scientific">Xylanibacter ruminicola</name>
    <name type="common">Prevotella ruminicola</name>
    <dbReference type="NCBI Taxonomy" id="839"/>
    <lineage>
        <taxon>Bacteria</taxon>
        <taxon>Pseudomonadati</taxon>
        <taxon>Bacteroidota</taxon>
        <taxon>Bacteroidia</taxon>
        <taxon>Bacteroidales</taxon>
        <taxon>Prevotellaceae</taxon>
        <taxon>Xylanibacter</taxon>
    </lineage>
</organism>
<protein>
    <submittedName>
        <fullName evidence="7">TonB-dependent receptor</fullName>
    </submittedName>
</protein>
<reference evidence="7" key="1">
    <citation type="submission" date="2019-04" db="EMBL/GenBank/DDBJ databases">
        <title>Evolution of Biomass-Degrading Anaerobic Consortia Revealed by Metagenomics.</title>
        <authorList>
            <person name="Peng X."/>
        </authorList>
    </citation>
    <scope>NUCLEOTIDE SEQUENCE</scope>
    <source>
        <strain evidence="7">SIG140</strain>
    </source>
</reference>
<name>A0A9D5P5F5_XYLRU</name>
<gene>
    <name evidence="7" type="ORF">E7101_09225</name>
</gene>
<proteinExistence type="predicted"/>
<feature type="region of interest" description="Disordered" evidence="4">
    <location>
        <begin position="457"/>
        <end position="476"/>
    </location>
</feature>
<evidence type="ECO:0000256" key="1">
    <source>
        <dbReference type="ARBA" id="ARBA00004442"/>
    </source>
</evidence>
<feature type="signal peptide" evidence="5">
    <location>
        <begin position="1"/>
        <end position="20"/>
    </location>
</feature>
<dbReference type="EMBL" id="SUYC01000009">
    <property type="protein sequence ID" value="MBE6271119.1"/>
    <property type="molecule type" value="Genomic_DNA"/>
</dbReference>
<feature type="domain" description="Outer membrane protein beta-barrel" evidence="6">
    <location>
        <begin position="446"/>
        <end position="834"/>
    </location>
</feature>
<dbReference type="AlphaFoldDB" id="A0A9D5P5F5"/>
<evidence type="ECO:0000256" key="2">
    <source>
        <dbReference type="ARBA" id="ARBA00023136"/>
    </source>
</evidence>
<dbReference type="InterPro" id="IPR036942">
    <property type="entry name" value="Beta-barrel_TonB_sf"/>
</dbReference>
<evidence type="ECO:0000259" key="6">
    <source>
        <dbReference type="Pfam" id="PF14905"/>
    </source>
</evidence>
<feature type="chain" id="PRO_5039045468" evidence="5">
    <location>
        <begin position="21"/>
        <end position="856"/>
    </location>
</feature>
<dbReference type="Proteomes" id="UP000806522">
    <property type="component" value="Unassembled WGS sequence"/>
</dbReference>
<keyword evidence="5" id="KW-0732">Signal</keyword>
<feature type="compositionally biased region" description="Low complexity" evidence="4">
    <location>
        <begin position="458"/>
        <end position="467"/>
    </location>
</feature>